<dbReference type="RefSeq" id="WP_338364713.1">
    <property type="nucleotide sequence ID" value="NZ_CAWVOK010000033.1"/>
</dbReference>
<evidence type="ECO:0000256" key="1">
    <source>
        <dbReference type="ARBA" id="ARBA00001231"/>
    </source>
</evidence>
<dbReference type="SUPFAM" id="SSF51445">
    <property type="entry name" value="(Trans)glycosidases"/>
    <property type="match status" value="1"/>
</dbReference>
<gene>
    <name evidence="7" type="ORF">CAXC1_70003</name>
</gene>
<dbReference type="Proteomes" id="UP001314181">
    <property type="component" value="Unassembled WGS sequence"/>
</dbReference>
<accession>A0ABM9N966</accession>
<keyword evidence="4 7" id="KW-0378">Hydrolase</keyword>
<dbReference type="InterPro" id="IPR050226">
    <property type="entry name" value="NagZ_Beta-hexosaminidase"/>
</dbReference>
<protein>
    <recommendedName>
        <fullName evidence="3">beta-N-acetylhexosaminidase</fullName>
        <ecNumber evidence="3">3.2.1.52</ecNumber>
    </recommendedName>
</protein>
<evidence type="ECO:0000256" key="5">
    <source>
        <dbReference type="ARBA" id="ARBA00023295"/>
    </source>
</evidence>
<dbReference type="EMBL" id="CAWVOK010000033">
    <property type="protein sequence ID" value="CAK8163479.1"/>
    <property type="molecule type" value="Genomic_DNA"/>
</dbReference>
<evidence type="ECO:0000313" key="7">
    <source>
        <dbReference type="EMBL" id="CAK8163479.1"/>
    </source>
</evidence>
<dbReference type="PANTHER" id="PTHR30480:SF13">
    <property type="entry name" value="BETA-HEXOSAMINIDASE"/>
    <property type="match status" value="1"/>
</dbReference>
<comment type="caution">
    <text evidence="7">The sequence shown here is derived from an EMBL/GenBank/DDBJ whole genome shotgun (WGS) entry which is preliminary data.</text>
</comment>
<dbReference type="GO" id="GO:0008422">
    <property type="term" value="F:beta-glucosidase activity"/>
    <property type="evidence" value="ECO:0007669"/>
    <property type="project" value="UniProtKB-EC"/>
</dbReference>
<dbReference type="InterPro" id="IPR017853">
    <property type="entry name" value="GH"/>
</dbReference>
<dbReference type="PANTHER" id="PTHR30480">
    <property type="entry name" value="BETA-HEXOSAMINIDASE-RELATED"/>
    <property type="match status" value="1"/>
</dbReference>
<dbReference type="EC" id="3.2.1.52" evidence="3"/>
<evidence type="ECO:0000256" key="2">
    <source>
        <dbReference type="ARBA" id="ARBA00005336"/>
    </source>
</evidence>
<evidence type="ECO:0000256" key="4">
    <source>
        <dbReference type="ARBA" id="ARBA00022801"/>
    </source>
</evidence>
<keyword evidence="8" id="KW-1185">Reference proteome</keyword>
<comment type="similarity">
    <text evidence="2">Belongs to the glycosyl hydrolase 3 family.</text>
</comment>
<sequence length="359" mass="39806">MVRRVIVGVSGEKLTDAEKQNLKTYKPLGVVLFKRNISSYDQLKKLVSEIKITLDHDYVHIAIDQEGGEVSRLEDIIKEDGGRTYSAGFFRCAHESIDGKDSLESFNLHKDINTLLKEQNILTAQKMLDLGINVNFSPVADLWRENATIKILNSRTFSSKVDGIVNSCKIVIEAMEGNGILSVVKHIPGHGCTLQDTHEDFAYSISSLDELTESDAKIFQDLKDNAKWAMVSHIIYRALDGDSPASISKKVIDFIRKHIGFSGILVTDAIEMKAVYNIDKDICKVAERAIDAGVDIVLYCEEGAAKNAEFLASIPEASDELLNKISDALPTRSTESSTALTNITWKKIQKDAERISSIK</sequence>
<dbReference type="Pfam" id="PF00933">
    <property type="entry name" value="Glyco_hydro_3"/>
    <property type="match status" value="1"/>
</dbReference>
<dbReference type="InterPro" id="IPR001764">
    <property type="entry name" value="Glyco_hydro_3_N"/>
</dbReference>
<evidence type="ECO:0000259" key="6">
    <source>
        <dbReference type="Pfam" id="PF00933"/>
    </source>
</evidence>
<dbReference type="Gene3D" id="3.20.20.300">
    <property type="entry name" value="Glycoside hydrolase, family 3, N-terminal domain"/>
    <property type="match status" value="1"/>
</dbReference>
<reference evidence="7 8" key="1">
    <citation type="submission" date="2024-01" db="EMBL/GenBank/DDBJ databases">
        <authorList>
            <person name="Kunselman E."/>
        </authorList>
    </citation>
    <scope>NUCLEOTIDE SEQUENCE [LARGE SCALE GENOMIC DNA]</scope>
    <source>
        <strain evidence="7">2 abalone samples</strain>
    </source>
</reference>
<keyword evidence="5 7" id="KW-0326">Glycosidase</keyword>
<organism evidence="7 8">
    <name type="scientific">Candidatus Xenohaliotis californiensis</name>
    <dbReference type="NCBI Taxonomy" id="84677"/>
    <lineage>
        <taxon>Bacteria</taxon>
        <taxon>Pseudomonadati</taxon>
        <taxon>Pseudomonadota</taxon>
        <taxon>Alphaproteobacteria</taxon>
        <taxon>Rickettsiales</taxon>
        <taxon>Anaplasmataceae</taxon>
        <taxon>Candidatus Xenohaliotis</taxon>
    </lineage>
</organism>
<comment type="catalytic activity">
    <reaction evidence="1">
        <text>Hydrolysis of terminal non-reducing N-acetyl-D-hexosamine residues in N-acetyl-beta-D-hexosaminides.</text>
        <dbReference type="EC" id="3.2.1.52"/>
    </reaction>
</comment>
<evidence type="ECO:0000313" key="8">
    <source>
        <dbReference type="Proteomes" id="UP001314181"/>
    </source>
</evidence>
<name>A0ABM9N966_9RICK</name>
<proteinExistence type="inferred from homology"/>
<evidence type="ECO:0000256" key="3">
    <source>
        <dbReference type="ARBA" id="ARBA00012663"/>
    </source>
</evidence>
<dbReference type="InterPro" id="IPR036962">
    <property type="entry name" value="Glyco_hydro_3_N_sf"/>
</dbReference>
<feature type="domain" description="Glycoside hydrolase family 3 N-terminal" evidence="6">
    <location>
        <begin position="13"/>
        <end position="306"/>
    </location>
</feature>